<dbReference type="InterPro" id="IPR032466">
    <property type="entry name" value="Metal_Hydrolase"/>
</dbReference>
<sequence length="424" mass="45149">MKITIRGGRLIDPAQQQDQVTDIHIDEGRILALGQAPAGFTPERTLHAEGQVIAPGLIDIGTHLREPGPSYKGTLRSETKAALAGGYTTLCCRPDTSPCIDSSAVVQQIMDKVELIGQAKVRPIGAMTKNLEGTHLSNMAGLQHSGCVAVSNMRNAIDNTLILRRCFEYASTFDLRVVFYPEDSWLRGDGCAHEGALASRLGLAGIPAAAEAIGLSRVLHLVAVTGVRIHFSALSTAQAVEMIAEAQAKGLPVTADTTMAHLIYTEAEIDGYNSQFFVQPPLRSESDREALRQGVRDGVLSVISSAHLPHEEAAKMAPFAASEPGMATLETLLSQGLELVESGVLSLPQLIERLTSGPAKAMGLNAGQLTEGQWADLIVFDPEASWQVKDSDLFTAGENSPLTGSTLKGQVQIALVNGQIAFER</sequence>
<feature type="domain" description="Amidohydrolase 3" evidence="3">
    <location>
        <begin position="342"/>
        <end position="420"/>
    </location>
</feature>
<dbReference type="STRING" id="966.BTA35_0209540"/>
<keyword evidence="6" id="KW-1185">Reference proteome</keyword>
<reference evidence="5" key="1">
    <citation type="submission" date="2017-02" db="EMBL/GenBank/DDBJ databases">
        <title>Draft Genome Sequence of the Salt Water Bacterium Oceanospirillum linum ATCC 11336.</title>
        <authorList>
            <person name="Trachtenberg A.M."/>
            <person name="Carney J.G."/>
            <person name="Linnane J.D."/>
            <person name="Rheaume B.A."/>
            <person name="Pitts N.L."/>
            <person name="Mykles D.L."/>
            <person name="Maclea K.S."/>
        </authorList>
    </citation>
    <scope>NUCLEOTIDE SEQUENCE [LARGE SCALE GENOMIC DNA]</scope>
    <source>
        <strain evidence="5">ATCC 11336</strain>
    </source>
</reference>
<accession>A0A1T1HBN6</accession>
<dbReference type="EMBL" id="MTSD02000003">
    <property type="protein sequence ID" value="OOV87223.1"/>
    <property type="molecule type" value="Genomic_DNA"/>
</dbReference>
<dbReference type="SUPFAM" id="SSF51556">
    <property type="entry name" value="Metallo-dependent hydrolases"/>
    <property type="match status" value="1"/>
</dbReference>
<dbReference type="InterPro" id="IPR011059">
    <property type="entry name" value="Metal-dep_hydrolase_composite"/>
</dbReference>
<dbReference type="Proteomes" id="UP000190064">
    <property type="component" value="Unassembled WGS sequence"/>
</dbReference>
<dbReference type="AlphaFoldDB" id="A0A1T1HBN6"/>
<dbReference type="PANTHER" id="PTHR43668:SF2">
    <property type="entry name" value="ALLANTOINASE"/>
    <property type="match status" value="1"/>
</dbReference>
<dbReference type="Pfam" id="PF12890">
    <property type="entry name" value="DHOase"/>
    <property type="match status" value="1"/>
</dbReference>
<dbReference type="GO" id="GO:0006221">
    <property type="term" value="P:pyrimidine nucleotide biosynthetic process"/>
    <property type="evidence" value="ECO:0007669"/>
    <property type="project" value="UniProtKB-KW"/>
</dbReference>
<evidence type="ECO:0000313" key="5">
    <source>
        <dbReference type="EMBL" id="OOV87223.1"/>
    </source>
</evidence>
<dbReference type="InterPro" id="IPR013108">
    <property type="entry name" value="Amidohydro_3"/>
</dbReference>
<dbReference type="GO" id="GO:0006145">
    <property type="term" value="P:purine nucleobase catabolic process"/>
    <property type="evidence" value="ECO:0007669"/>
    <property type="project" value="TreeGrafter"/>
</dbReference>
<dbReference type="GO" id="GO:0046872">
    <property type="term" value="F:metal ion binding"/>
    <property type="evidence" value="ECO:0007669"/>
    <property type="project" value="InterPro"/>
</dbReference>
<dbReference type="CDD" id="cd01317">
    <property type="entry name" value="DHOase_IIa"/>
    <property type="match status" value="1"/>
</dbReference>
<evidence type="ECO:0000259" key="4">
    <source>
        <dbReference type="Pfam" id="PF12890"/>
    </source>
</evidence>
<proteinExistence type="predicted"/>
<dbReference type="Gene3D" id="3.20.20.140">
    <property type="entry name" value="Metal-dependent hydrolases"/>
    <property type="match status" value="1"/>
</dbReference>
<dbReference type="InterPro" id="IPR050138">
    <property type="entry name" value="DHOase/Allantoinase_Hydrolase"/>
</dbReference>
<dbReference type="NCBIfam" id="NF005791">
    <property type="entry name" value="PRK07627.1"/>
    <property type="match status" value="1"/>
</dbReference>
<comment type="caution">
    <text evidence="5">The sequence shown here is derived from an EMBL/GenBank/DDBJ whole genome shotgun (WGS) entry which is preliminary data.</text>
</comment>
<gene>
    <name evidence="5" type="ORF">BTA35_0209540</name>
</gene>
<name>A0A1T1HBN6_OCELI</name>
<evidence type="ECO:0000313" key="6">
    <source>
        <dbReference type="Proteomes" id="UP000190064"/>
    </source>
</evidence>
<feature type="domain" description="Dihydroorotase catalytic" evidence="4">
    <location>
        <begin position="50"/>
        <end position="236"/>
    </location>
</feature>
<dbReference type="GO" id="GO:0004151">
    <property type="term" value="F:dihydroorotase activity"/>
    <property type="evidence" value="ECO:0007669"/>
    <property type="project" value="InterPro"/>
</dbReference>
<dbReference type="NCBIfam" id="TIGR00857">
    <property type="entry name" value="pyrC_multi"/>
    <property type="match status" value="1"/>
</dbReference>
<keyword evidence="1" id="KW-0862">Zinc</keyword>
<dbReference type="SUPFAM" id="SSF51338">
    <property type="entry name" value="Composite domain of metallo-dependent hydrolases"/>
    <property type="match status" value="1"/>
</dbReference>
<dbReference type="GO" id="GO:0004038">
    <property type="term" value="F:allantoinase activity"/>
    <property type="evidence" value="ECO:0007669"/>
    <property type="project" value="TreeGrafter"/>
</dbReference>
<dbReference type="RefSeq" id="WP_078319579.1">
    <property type="nucleotide sequence ID" value="NZ_FXTS01000003.1"/>
</dbReference>
<dbReference type="InterPro" id="IPR004722">
    <property type="entry name" value="DHOase"/>
</dbReference>
<dbReference type="InterPro" id="IPR024403">
    <property type="entry name" value="DHOase_cat"/>
</dbReference>
<evidence type="ECO:0000256" key="2">
    <source>
        <dbReference type="ARBA" id="ARBA00022975"/>
    </source>
</evidence>
<keyword evidence="2" id="KW-0665">Pyrimidine biosynthesis</keyword>
<evidence type="ECO:0000259" key="3">
    <source>
        <dbReference type="Pfam" id="PF07969"/>
    </source>
</evidence>
<organism evidence="5 6">
    <name type="scientific">Oceanospirillum linum</name>
    <dbReference type="NCBI Taxonomy" id="966"/>
    <lineage>
        <taxon>Bacteria</taxon>
        <taxon>Pseudomonadati</taxon>
        <taxon>Pseudomonadota</taxon>
        <taxon>Gammaproteobacteria</taxon>
        <taxon>Oceanospirillales</taxon>
        <taxon>Oceanospirillaceae</taxon>
        <taxon>Oceanospirillum</taxon>
    </lineage>
</organism>
<dbReference type="Gene3D" id="2.30.40.10">
    <property type="entry name" value="Urease, subunit C, domain 1"/>
    <property type="match status" value="1"/>
</dbReference>
<dbReference type="GO" id="GO:0005737">
    <property type="term" value="C:cytoplasm"/>
    <property type="evidence" value="ECO:0007669"/>
    <property type="project" value="TreeGrafter"/>
</dbReference>
<dbReference type="PANTHER" id="PTHR43668">
    <property type="entry name" value="ALLANTOINASE"/>
    <property type="match status" value="1"/>
</dbReference>
<evidence type="ECO:0000256" key="1">
    <source>
        <dbReference type="ARBA" id="ARBA00022833"/>
    </source>
</evidence>
<dbReference type="Pfam" id="PF07969">
    <property type="entry name" value="Amidohydro_3"/>
    <property type="match status" value="1"/>
</dbReference>
<protein>
    <submittedName>
        <fullName evidence="5">Dihydroorotase</fullName>
    </submittedName>
</protein>